<dbReference type="CDD" id="cd06529">
    <property type="entry name" value="S24_LexA-like"/>
    <property type="match status" value="1"/>
</dbReference>
<dbReference type="PATRIC" id="fig|1161918.5.peg.2004"/>
<keyword evidence="3" id="KW-0804">Transcription</keyword>
<dbReference type="Gene3D" id="1.10.260.40">
    <property type="entry name" value="lambda repressor-like DNA-binding domains"/>
    <property type="match status" value="1"/>
</dbReference>
<dbReference type="InterPro" id="IPR039418">
    <property type="entry name" value="LexA-like"/>
</dbReference>
<dbReference type="InterPro" id="IPR036286">
    <property type="entry name" value="LexA/Signal_pep-like_sf"/>
</dbReference>
<dbReference type="HOGENOM" id="CLU_066192_1_2_12"/>
<keyword evidence="2" id="KW-0238">DNA-binding</keyword>
<dbReference type="EMBL" id="HE793032">
    <property type="protein sequence ID" value="CCG55781.1"/>
    <property type="molecule type" value="Genomic_DNA"/>
</dbReference>
<dbReference type="InterPro" id="IPR010982">
    <property type="entry name" value="Lambda_DNA-bd_dom_sf"/>
</dbReference>
<dbReference type="PANTHER" id="PTHR40661:SF1">
    <property type="entry name" value="HTH CRO_C1-TYPE DOMAIN-CONTAINING PROTEIN"/>
    <property type="match status" value="1"/>
</dbReference>
<accession>K0JI60</accession>
<evidence type="ECO:0000259" key="4">
    <source>
        <dbReference type="PROSITE" id="PS50943"/>
    </source>
</evidence>
<evidence type="ECO:0000313" key="6">
    <source>
        <dbReference type="Proteomes" id="UP000003759"/>
    </source>
</evidence>
<dbReference type="SUPFAM" id="SSF47413">
    <property type="entry name" value="lambda repressor-like DNA-binding domains"/>
    <property type="match status" value="1"/>
</dbReference>
<evidence type="ECO:0000256" key="3">
    <source>
        <dbReference type="ARBA" id="ARBA00023163"/>
    </source>
</evidence>
<evidence type="ECO:0000313" key="5">
    <source>
        <dbReference type="EMBL" id="CCG55781.1"/>
    </source>
</evidence>
<evidence type="ECO:0000256" key="2">
    <source>
        <dbReference type="ARBA" id="ARBA00023125"/>
    </source>
</evidence>
<feature type="domain" description="HTH cro/C1-type" evidence="4">
    <location>
        <begin position="15"/>
        <end position="68"/>
    </location>
</feature>
<dbReference type="InterPro" id="IPR015927">
    <property type="entry name" value="Peptidase_S24_S26A/B/C"/>
</dbReference>
<dbReference type="CDD" id="cd00093">
    <property type="entry name" value="HTH_XRE"/>
    <property type="match status" value="1"/>
</dbReference>
<dbReference type="InterPro" id="IPR001387">
    <property type="entry name" value="Cro/C1-type_HTH"/>
</dbReference>
<sequence>MINEYNYKKEIGARLKLYRETQKYNQKDFSSKLGIKQESLSRYESGNQSVPDEIKLKLSKENVNIDWLITGKGDMFINNSKKMNNDSDFNIFDSSDKKENEEWHGIYSKYLLEDSEPVQETIQKNINLIKVINADMKSNNVIQIPNELKNYEGKLVAVIQKGDDMEPIIKDSSIVLCDTEGYQGAGMYVIKINNIYMVKRISIKPNYYIIKSDNKLYDSFEVHIDDEQLKIGGKVRFVANVFY</sequence>
<dbReference type="GO" id="GO:0003677">
    <property type="term" value="F:DNA binding"/>
    <property type="evidence" value="ECO:0007669"/>
    <property type="project" value="UniProtKB-KW"/>
</dbReference>
<dbReference type="Proteomes" id="UP000003759">
    <property type="component" value="Chromosome"/>
</dbReference>
<reference evidence="5 6" key="1">
    <citation type="journal article" date="2012" name="BMC Genomics">
        <title>Comparative genomics of Brachyspira pilosicoli strains: genome rearrangements, reductions and correlation of genetic compliment with phenotypic diversity.</title>
        <authorList>
            <person name="Mappley L.J."/>
            <person name="Black M.L."/>
            <person name="Abuoun M."/>
            <person name="Darby A.C."/>
            <person name="Woodward M.J."/>
            <person name="Parkhill J."/>
            <person name="Turner A.K."/>
            <person name="Bellgard M.I."/>
            <person name="La T."/>
            <person name="Phillips N.D."/>
            <person name="La Ragione R.M."/>
            <person name="Hampson D.J."/>
        </authorList>
    </citation>
    <scope>NUCLEOTIDE SEQUENCE [LARGE SCALE GENOMIC DNA]</scope>
    <source>
        <strain evidence="5">WesB</strain>
    </source>
</reference>
<protein>
    <submittedName>
        <fullName evidence="5">Putative phage repressor</fullName>
    </submittedName>
</protein>
<keyword evidence="1" id="KW-0805">Transcription regulation</keyword>
<dbReference type="Pfam" id="PF00717">
    <property type="entry name" value="Peptidase_S24"/>
    <property type="match status" value="1"/>
</dbReference>
<dbReference type="Gene3D" id="2.10.109.10">
    <property type="entry name" value="Umud Fragment, subunit A"/>
    <property type="match status" value="1"/>
</dbReference>
<name>K0JI60_BRAPL</name>
<proteinExistence type="predicted"/>
<dbReference type="PROSITE" id="PS50943">
    <property type="entry name" value="HTH_CROC1"/>
    <property type="match status" value="1"/>
</dbReference>
<dbReference type="AlphaFoldDB" id="K0JI60"/>
<dbReference type="RefSeq" id="WP_014932282.1">
    <property type="nucleotide sequence ID" value="NC_018604.1"/>
</dbReference>
<dbReference type="SUPFAM" id="SSF51306">
    <property type="entry name" value="LexA/Signal peptidase"/>
    <property type="match status" value="1"/>
</dbReference>
<evidence type="ECO:0000256" key="1">
    <source>
        <dbReference type="ARBA" id="ARBA00023015"/>
    </source>
</evidence>
<gene>
    <name evidence="5" type="ORF">WESB_0310</name>
</gene>
<dbReference type="KEGG" id="bpw:WESB_0310"/>
<dbReference type="PANTHER" id="PTHR40661">
    <property type="match status" value="1"/>
</dbReference>
<organism evidence="5 6">
    <name type="scientific">Brachyspira pilosicoli WesB</name>
    <dbReference type="NCBI Taxonomy" id="1161918"/>
    <lineage>
        <taxon>Bacteria</taxon>
        <taxon>Pseudomonadati</taxon>
        <taxon>Spirochaetota</taxon>
        <taxon>Spirochaetia</taxon>
        <taxon>Brachyspirales</taxon>
        <taxon>Brachyspiraceae</taxon>
        <taxon>Brachyspira</taxon>
    </lineage>
</organism>
<dbReference type="OrthoDB" id="194368at2"/>
<dbReference type="Pfam" id="PF12844">
    <property type="entry name" value="HTH_19"/>
    <property type="match status" value="1"/>
</dbReference>
<dbReference type="SMART" id="SM00530">
    <property type="entry name" value="HTH_XRE"/>
    <property type="match status" value="1"/>
</dbReference>